<name>A0ABV0UJC6_9TELE</name>
<dbReference type="Proteomes" id="UP001482620">
    <property type="component" value="Unassembled WGS sequence"/>
</dbReference>
<gene>
    <name evidence="1" type="ORF">ILYODFUR_018496</name>
</gene>
<comment type="caution">
    <text evidence="1">The sequence shown here is derived from an EMBL/GenBank/DDBJ whole genome shotgun (WGS) entry which is preliminary data.</text>
</comment>
<evidence type="ECO:0000313" key="2">
    <source>
        <dbReference type="Proteomes" id="UP001482620"/>
    </source>
</evidence>
<dbReference type="EMBL" id="JAHRIQ010071313">
    <property type="protein sequence ID" value="MEQ2244565.1"/>
    <property type="molecule type" value="Genomic_DNA"/>
</dbReference>
<proteinExistence type="predicted"/>
<reference evidence="1 2" key="1">
    <citation type="submission" date="2021-06" db="EMBL/GenBank/DDBJ databases">
        <authorList>
            <person name="Palmer J.M."/>
        </authorList>
    </citation>
    <scope>NUCLEOTIDE SEQUENCE [LARGE SCALE GENOMIC DNA]</scope>
    <source>
        <strain evidence="2">if_2019</strain>
        <tissue evidence="1">Muscle</tissue>
    </source>
</reference>
<keyword evidence="2" id="KW-1185">Reference proteome</keyword>
<organism evidence="1 2">
    <name type="scientific">Ilyodon furcidens</name>
    <name type="common">goldbreast splitfin</name>
    <dbReference type="NCBI Taxonomy" id="33524"/>
    <lineage>
        <taxon>Eukaryota</taxon>
        <taxon>Metazoa</taxon>
        <taxon>Chordata</taxon>
        <taxon>Craniata</taxon>
        <taxon>Vertebrata</taxon>
        <taxon>Euteleostomi</taxon>
        <taxon>Actinopterygii</taxon>
        <taxon>Neopterygii</taxon>
        <taxon>Teleostei</taxon>
        <taxon>Neoteleostei</taxon>
        <taxon>Acanthomorphata</taxon>
        <taxon>Ovalentaria</taxon>
        <taxon>Atherinomorphae</taxon>
        <taxon>Cyprinodontiformes</taxon>
        <taxon>Goodeidae</taxon>
        <taxon>Ilyodon</taxon>
    </lineage>
</organism>
<protein>
    <submittedName>
        <fullName evidence="1">Uncharacterized protein</fullName>
    </submittedName>
</protein>
<evidence type="ECO:0000313" key="1">
    <source>
        <dbReference type="EMBL" id="MEQ2244565.1"/>
    </source>
</evidence>
<sequence length="119" mass="13723">MSSMKTQSQHFCTTFHSIKPKPTLERLLSMRGYFFRNISHKDKMFLHTEVTNQPLKRTNPFLPLWGSAWDRMDRGVSERSWCPAPLAAAIQQVHNRLPIKSLKANSVPFTQTKTGRAHS</sequence>
<accession>A0ABV0UJC6</accession>